<evidence type="ECO:0000313" key="3">
    <source>
        <dbReference type="Proteomes" id="UP000262004"/>
    </source>
</evidence>
<dbReference type="PANTHER" id="PTHR22946">
    <property type="entry name" value="DIENELACTONE HYDROLASE DOMAIN-CONTAINING PROTEIN-RELATED"/>
    <property type="match status" value="1"/>
</dbReference>
<feature type="domain" description="Dienelactone hydrolase" evidence="1">
    <location>
        <begin position="18"/>
        <end position="236"/>
    </location>
</feature>
<evidence type="ECO:0000313" key="2">
    <source>
        <dbReference type="EMBL" id="BBD78115.1"/>
    </source>
</evidence>
<dbReference type="InterPro" id="IPR050261">
    <property type="entry name" value="FrsA_esterase"/>
</dbReference>
<dbReference type="Proteomes" id="UP000262004">
    <property type="component" value="Chromosome"/>
</dbReference>
<dbReference type="PANTHER" id="PTHR22946:SF0">
    <property type="entry name" value="DIENELACTONE HYDROLASE DOMAIN-CONTAINING PROTEIN"/>
    <property type="match status" value="1"/>
</dbReference>
<dbReference type="SUPFAM" id="SSF53474">
    <property type="entry name" value="alpha/beta-Hydrolases"/>
    <property type="match status" value="1"/>
</dbReference>
<accession>A0A2Z6E0R3</accession>
<dbReference type="RefSeq" id="WP_119335775.1">
    <property type="nucleotide sequence ID" value="NZ_AP018558.1"/>
</dbReference>
<dbReference type="Pfam" id="PF01738">
    <property type="entry name" value="DLH"/>
    <property type="match status" value="1"/>
</dbReference>
<dbReference type="EMBL" id="AP018558">
    <property type="protein sequence ID" value="BBD78115.1"/>
    <property type="molecule type" value="Genomic_DNA"/>
</dbReference>
<dbReference type="OrthoDB" id="5290364at2"/>
<dbReference type="KEGG" id="htl:HPTL_1859"/>
<evidence type="ECO:0000259" key="1">
    <source>
        <dbReference type="Pfam" id="PF01738"/>
    </source>
</evidence>
<reference evidence="2 3" key="1">
    <citation type="submission" date="2018-04" db="EMBL/GenBank/DDBJ databases">
        <title>Complete genome sequence of Hydrogenophilus thermoluteolus TH-1.</title>
        <authorList>
            <person name="Arai H."/>
        </authorList>
    </citation>
    <scope>NUCLEOTIDE SEQUENCE [LARGE SCALE GENOMIC DNA]</scope>
    <source>
        <strain evidence="2 3">TH-1</strain>
    </source>
</reference>
<gene>
    <name evidence="2" type="ORF">HPTL_1859</name>
</gene>
<keyword evidence="3" id="KW-1185">Reference proteome</keyword>
<proteinExistence type="predicted"/>
<dbReference type="AlphaFoldDB" id="A0A2Z6E0R3"/>
<dbReference type="GO" id="GO:0016787">
    <property type="term" value="F:hydrolase activity"/>
    <property type="evidence" value="ECO:0007669"/>
    <property type="project" value="InterPro"/>
</dbReference>
<name>A0A2Z6E0R3_HYDTE</name>
<protein>
    <submittedName>
        <fullName evidence="2">Carboxymethylenebutenolidase</fullName>
    </submittedName>
</protein>
<dbReference type="Gene3D" id="3.40.50.1820">
    <property type="entry name" value="alpha/beta hydrolase"/>
    <property type="match status" value="1"/>
</dbReference>
<dbReference type="InterPro" id="IPR002925">
    <property type="entry name" value="Dienelactn_hydro"/>
</dbReference>
<sequence>MGIQTRAIEYVVDGKTFEGILAWDDRVQGKRPAVAVAHAWAGRSAFEVDKAKRLAELGYVGFAMDVYGKGVLGRSREENAALMTPLVQDRALLQKRLQAAIHALAMQPEVDPEKVAAIGFCFGGLSVLDLARVGAPVKGVVSFHGLFTPPGNTAGNQITAKVLALHGWDDPMAKPEAVLAFAKEMTDAGADWQLHAYGHTMHAFTNPEANDPDFGTVYNAKADARSWQAMQNFLAELFA</sequence>
<organism evidence="2 3">
    <name type="scientific">Hydrogenophilus thermoluteolus</name>
    <name type="common">Pseudomonas hydrogenothermophila</name>
    <dbReference type="NCBI Taxonomy" id="297"/>
    <lineage>
        <taxon>Bacteria</taxon>
        <taxon>Pseudomonadati</taxon>
        <taxon>Pseudomonadota</taxon>
        <taxon>Hydrogenophilia</taxon>
        <taxon>Hydrogenophilales</taxon>
        <taxon>Hydrogenophilaceae</taxon>
        <taxon>Hydrogenophilus</taxon>
    </lineage>
</organism>
<dbReference type="InterPro" id="IPR029058">
    <property type="entry name" value="AB_hydrolase_fold"/>
</dbReference>